<sequence>MLSKLVFPIWKQPLVIRERNGIQDFFPQMMMSLVLALGSWLYLQRLYFCIGPILPKKSFFWPVLTKLSVLLLMLACGSYPKENNFNETEITTNGILNPYFSDPSKDYIYKARISLQKKEFGGLFIVKKLGPDRHRVVFTTEMGSKILDFSFERDKFTVNYLLDEMDRKVLINTLKNDFRTLITGNPQVLRTFTKDDQKIFETKNDKKKYFYFYKDGLLNKIIRASGKKDKTEFLFLEARGNMSKIIRITHQNIPLRINLKTIK</sequence>
<organism evidence="1 2">
    <name type="scientific">Cerina litoralis</name>
    <dbReference type="NCBI Taxonomy" id="2874477"/>
    <lineage>
        <taxon>Bacteria</taxon>
        <taxon>Pseudomonadati</taxon>
        <taxon>Bacteroidota</taxon>
        <taxon>Flavobacteriia</taxon>
        <taxon>Flavobacteriales</taxon>
        <taxon>Flavobacteriaceae</taxon>
        <taxon>Cerina</taxon>
    </lineage>
</organism>
<dbReference type="EMBL" id="JAIRBC010000006">
    <property type="protein sequence ID" value="MCG2460170.1"/>
    <property type="molecule type" value="Genomic_DNA"/>
</dbReference>
<keyword evidence="2" id="KW-1185">Reference proteome</keyword>
<reference evidence="1" key="1">
    <citation type="submission" date="2023-02" db="EMBL/GenBank/DDBJ databases">
        <title>Genome of Flavobacteriaceae gen. nov. sp. strain F89.</title>
        <authorList>
            <person name="Wang Y."/>
        </authorList>
    </citation>
    <scope>NUCLEOTIDE SEQUENCE</scope>
    <source>
        <strain evidence="1">F89</strain>
    </source>
</reference>
<protein>
    <recommendedName>
        <fullName evidence="3">Lipoprotein</fullName>
    </recommendedName>
</protein>
<name>A0AAE3JMR1_9FLAO</name>
<evidence type="ECO:0008006" key="3">
    <source>
        <dbReference type="Google" id="ProtNLM"/>
    </source>
</evidence>
<dbReference type="RefSeq" id="WP_317901313.1">
    <property type="nucleotide sequence ID" value="NZ_JAIRBC010000006.1"/>
</dbReference>
<gene>
    <name evidence="1" type="ORF">K8352_05380</name>
</gene>
<dbReference type="AlphaFoldDB" id="A0AAE3JMR1"/>
<comment type="caution">
    <text evidence="1">The sequence shown here is derived from an EMBL/GenBank/DDBJ whole genome shotgun (WGS) entry which is preliminary data.</text>
</comment>
<evidence type="ECO:0000313" key="2">
    <source>
        <dbReference type="Proteomes" id="UP001200642"/>
    </source>
</evidence>
<accession>A0AAE3JMR1</accession>
<dbReference type="Proteomes" id="UP001200642">
    <property type="component" value="Unassembled WGS sequence"/>
</dbReference>
<proteinExistence type="predicted"/>
<evidence type="ECO:0000313" key="1">
    <source>
        <dbReference type="EMBL" id="MCG2460170.1"/>
    </source>
</evidence>